<dbReference type="InterPro" id="IPR051537">
    <property type="entry name" value="DNA_Adenine_Mtase"/>
</dbReference>
<keyword evidence="3" id="KW-0489">Methyltransferase</keyword>
<dbReference type="InterPro" id="IPR003356">
    <property type="entry name" value="DNA_methylase_A-5"/>
</dbReference>
<feature type="domain" description="N6 adenine-specific DNA methyltransferase N-terminal" evidence="10">
    <location>
        <begin position="12"/>
        <end position="165"/>
    </location>
</feature>
<gene>
    <name evidence="11" type="primary">hsdM_1</name>
    <name evidence="11" type="ORF">JCM31185_08170</name>
</gene>
<dbReference type="InterPro" id="IPR004546">
    <property type="entry name" value="Restrct_endonuc_T1M"/>
</dbReference>
<keyword evidence="6" id="KW-0680">Restriction system</keyword>
<evidence type="ECO:0000256" key="6">
    <source>
        <dbReference type="ARBA" id="ARBA00022747"/>
    </source>
</evidence>
<dbReference type="EC" id="2.1.1.72" evidence="2"/>
<dbReference type="RefSeq" id="WP_407882839.1">
    <property type="nucleotide sequence ID" value="NZ_BQXO01000002.1"/>
</dbReference>
<feature type="coiled-coil region" evidence="8">
    <location>
        <begin position="892"/>
        <end position="919"/>
    </location>
</feature>
<evidence type="ECO:0000313" key="11">
    <source>
        <dbReference type="EMBL" id="GKT05528.1"/>
    </source>
</evidence>
<evidence type="ECO:0000259" key="9">
    <source>
        <dbReference type="Pfam" id="PF02384"/>
    </source>
</evidence>
<feature type="coiled-coil region" evidence="8">
    <location>
        <begin position="682"/>
        <end position="740"/>
    </location>
</feature>
<organism evidence="11 12">
    <name type="scientific">Furfurilactobacillus curtus</name>
    <dbReference type="NCBI Taxonomy" id="1746200"/>
    <lineage>
        <taxon>Bacteria</taxon>
        <taxon>Bacillati</taxon>
        <taxon>Bacillota</taxon>
        <taxon>Bacilli</taxon>
        <taxon>Lactobacillales</taxon>
        <taxon>Lactobacillaceae</taxon>
        <taxon>Furfurilactobacillus</taxon>
    </lineage>
</organism>
<protein>
    <recommendedName>
        <fullName evidence="2">site-specific DNA-methyltransferase (adenine-specific)</fullName>
        <ecNumber evidence="2">2.1.1.72</ecNumber>
    </recommendedName>
</protein>
<dbReference type="Proteomes" id="UP001628078">
    <property type="component" value="Unassembled WGS sequence"/>
</dbReference>
<dbReference type="NCBIfam" id="TIGR00497">
    <property type="entry name" value="hsdM"/>
    <property type="match status" value="1"/>
</dbReference>
<keyword evidence="8" id="KW-0175">Coiled coil</keyword>
<reference evidence="11 12" key="1">
    <citation type="submission" date="2022-03" db="EMBL/GenBank/DDBJ databases">
        <title>Draft genome sequence of Furfurilactobacillus curtus JCM 31185.</title>
        <authorList>
            <person name="Suzuki S."/>
            <person name="Endo A."/>
            <person name="Kajikawa A."/>
        </authorList>
    </citation>
    <scope>NUCLEOTIDE SEQUENCE [LARGE SCALE GENOMIC DNA]</scope>
    <source>
        <strain evidence="11 12">JCM 31185</strain>
    </source>
</reference>
<dbReference type="PANTHER" id="PTHR42933">
    <property type="entry name" value="SLR6095 PROTEIN"/>
    <property type="match status" value="1"/>
</dbReference>
<dbReference type="InterPro" id="IPR002052">
    <property type="entry name" value="DNA_methylase_N6_adenine_CS"/>
</dbReference>
<dbReference type="SUPFAM" id="SSF53335">
    <property type="entry name" value="S-adenosyl-L-methionine-dependent methyltransferases"/>
    <property type="match status" value="1"/>
</dbReference>
<dbReference type="Gene3D" id="3.40.50.150">
    <property type="entry name" value="Vaccinia Virus protein VP39"/>
    <property type="match status" value="1"/>
</dbReference>
<sequence length="930" mass="105365">MAIQTNQELYGRLWNGAEQLRGSMDASKYKDYMLGIMFYKFLSDKTLASFSSYNQVPSEQAYDVYMSILDHPEAQQQVFKGLIADLGYYVQPQDLYQTWMVKIEQNTFEVANIEDAFNNFQRNVQGSTNKDDFDGLFSSLDVSSPDLGSDLHKRNENLRALVRLFADLDMNELQKTDVLGDAYEYLVGQFGMEAGKKAGEFYTPRQVSEVMAQVVTNSTEDIHNIYDPTVGSGSLLLTVAKHLKQASLETLNYFGQEYNTATYNLTRMNLLLHGVQPDHMTVRNADTLKEDWPEDPRNPQQSRQFDAVVMNPPYSYNWSKGDNSAYAMATLTDPRYQDYGALAPKTKADFAFLLHGLYHLDQDGAMAIVLPHGVLFRGGDEGTIRQNLLKKNQIDAIIGMPANLFTNTGIPVIVMVLKKNRTDRQLNDVLVIDASDGFIKDGKQNRLRERDIAKIVDVVRNRQEVAGFSHLATLKEIEHNDFNLNIPRYVEKIEAEDVQDVDAHLHGGIPEYALEQLTVLNTLAKDELMGSFKTIRPGYLEAILDKDELRTKIYQAPAVLAKKQNYSELVQEFADEWFSKLVEVNADADLEQVKREMTEDAQHRLGLPGIVDVYDAYQVVADLWTENLTQDVELIAKFGLLTTGRALRQLYKTSKSNGRTVTKEAGQEGQLLPIDLVTSVLFEDREKELEQLQDKISDLDEQFNELIEEAASDEDLEDYVDNGKLLLTEAKNDLDELAKDAETPEIIILREYTDQKKKEKLATIADHPNAFKVFQPTDWDKNHETVKKSAVLNEISSLQQDALLNSTDGDDPVGTFLAKVLDLDAQRKEINEQQKQAAASLSAAVLAHFTNLDKDEILTVLRQKWFGSFTHDVTKLLDHALDRDLDTVSSLIERYHDTLADIQREKAEIESSFNEMLAQLVKTEDFGDDE</sequence>
<comment type="caution">
    <text evidence="11">The sequence shown here is derived from an EMBL/GenBank/DDBJ whole genome shotgun (WGS) entry which is preliminary data.</text>
</comment>
<comment type="catalytic activity">
    <reaction evidence="7">
        <text>a 2'-deoxyadenosine in DNA + S-adenosyl-L-methionine = an N(6)-methyl-2'-deoxyadenosine in DNA + S-adenosyl-L-homocysteine + H(+)</text>
        <dbReference type="Rhea" id="RHEA:15197"/>
        <dbReference type="Rhea" id="RHEA-COMP:12418"/>
        <dbReference type="Rhea" id="RHEA-COMP:12419"/>
        <dbReference type="ChEBI" id="CHEBI:15378"/>
        <dbReference type="ChEBI" id="CHEBI:57856"/>
        <dbReference type="ChEBI" id="CHEBI:59789"/>
        <dbReference type="ChEBI" id="CHEBI:90615"/>
        <dbReference type="ChEBI" id="CHEBI:90616"/>
        <dbReference type="EC" id="2.1.1.72"/>
    </reaction>
</comment>
<dbReference type="Gene3D" id="1.20.1260.30">
    <property type="match status" value="1"/>
</dbReference>
<keyword evidence="4" id="KW-0808">Transferase</keyword>
<evidence type="ECO:0000256" key="5">
    <source>
        <dbReference type="ARBA" id="ARBA00022691"/>
    </source>
</evidence>
<feature type="domain" description="DNA methylase adenine-specific" evidence="9">
    <location>
        <begin position="175"/>
        <end position="497"/>
    </location>
</feature>
<evidence type="ECO:0000256" key="3">
    <source>
        <dbReference type="ARBA" id="ARBA00022603"/>
    </source>
</evidence>
<name>A0ABQ5JSK8_9LACO</name>
<evidence type="ECO:0000256" key="7">
    <source>
        <dbReference type="ARBA" id="ARBA00047942"/>
    </source>
</evidence>
<dbReference type="PRINTS" id="PR00507">
    <property type="entry name" value="N12N6MTFRASE"/>
</dbReference>
<evidence type="ECO:0000313" key="12">
    <source>
        <dbReference type="Proteomes" id="UP001628078"/>
    </source>
</evidence>
<keyword evidence="12" id="KW-1185">Reference proteome</keyword>
<evidence type="ECO:0000256" key="8">
    <source>
        <dbReference type="SAM" id="Coils"/>
    </source>
</evidence>
<dbReference type="InterPro" id="IPR022749">
    <property type="entry name" value="D12N6_MeTrfase_N"/>
</dbReference>
<evidence type="ECO:0000256" key="2">
    <source>
        <dbReference type="ARBA" id="ARBA00011900"/>
    </source>
</evidence>
<dbReference type="Pfam" id="PF02384">
    <property type="entry name" value="N6_Mtase"/>
    <property type="match status" value="1"/>
</dbReference>
<comment type="similarity">
    <text evidence="1">Belongs to the N(4)/N(6)-methyltransferase family.</text>
</comment>
<dbReference type="EMBL" id="BQXO01000002">
    <property type="protein sequence ID" value="GKT05528.1"/>
    <property type="molecule type" value="Genomic_DNA"/>
</dbReference>
<accession>A0ABQ5JSK8</accession>
<evidence type="ECO:0000256" key="4">
    <source>
        <dbReference type="ARBA" id="ARBA00022679"/>
    </source>
</evidence>
<dbReference type="Pfam" id="PF12161">
    <property type="entry name" value="HsdM_N"/>
    <property type="match status" value="1"/>
</dbReference>
<keyword evidence="5" id="KW-0949">S-adenosyl-L-methionine</keyword>
<dbReference type="PANTHER" id="PTHR42933:SF1">
    <property type="entry name" value="SITE-SPECIFIC DNA-METHYLTRANSFERASE (ADENINE-SPECIFIC)"/>
    <property type="match status" value="1"/>
</dbReference>
<proteinExistence type="inferred from homology"/>
<evidence type="ECO:0000259" key="10">
    <source>
        <dbReference type="Pfam" id="PF12161"/>
    </source>
</evidence>
<dbReference type="InterPro" id="IPR029063">
    <property type="entry name" value="SAM-dependent_MTases_sf"/>
</dbReference>
<dbReference type="InterPro" id="IPR038333">
    <property type="entry name" value="T1MK-like_N_sf"/>
</dbReference>
<dbReference type="PROSITE" id="PS00092">
    <property type="entry name" value="N6_MTASE"/>
    <property type="match status" value="1"/>
</dbReference>
<evidence type="ECO:0000256" key="1">
    <source>
        <dbReference type="ARBA" id="ARBA00006594"/>
    </source>
</evidence>